<protein>
    <submittedName>
        <fullName evidence="2">Uncharacterized protein</fullName>
    </submittedName>
</protein>
<feature type="compositionally biased region" description="Polar residues" evidence="1">
    <location>
        <begin position="122"/>
        <end position="136"/>
    </location>
</feature>
<sequence>MPVVSIGDWIGVWIYGARVSIGHAAPRLWYFPHHLGKSDDLVKYFHEKLNCGRQLGLSPQMILEGLTDGLPTQFKQLMTVQPPNTSTKWLTVATKLLKIQQSSEQNAFRNNEPPMRKIPNFSPRQQPTFVPRPQNA</sequence>
<evidence type="ECO:0000256" key="1">
    <source>
        <dbReference type="SAM" id="MobiDB-lite"/>
    </source>
</evidence>
<organism evidence="2 3">
    <name type="scientific">Araneus ventricosus</name>
    <name type="common">Orbweaver spider</name>
    <name type="synonym">Epeira ventricosa</name>
    <dbReference type="NCBI Taxonomy" id="182803"/>
    <lineage>
        <taxon>Eukaryota</taxon>
        <taxon>Metazoa</taxon>
        <taxon>Ecdysozoa</taxon>
        <taxon>Arthropoda</taxon>
        <taxon>Chelicerata</taxon>
        <taxon>Arachnida</taxon>
        <taxon>Araneae</taxon>
        <taxon>Araneomorphae</taxon>
        <taxon>Entelegynae</taxon>
        <taxon>Araneoidea</taxon>
        <taxon>Araneidae</taxon>
        <taxon>Araneus</taxon>
    </lineage>
</organism>
<name>A0A4Y2L9B3_ARAVE</name>
<feature type="region of interest" description="Disordered" evidence="1">
    <location>
        <begin position="102"/>
        <end position="136"/>
    </location>
</feature>
<accession>A0A4Y2L9B3</accession>
<comment type="caution">
    <text evidence="2">The sequence shown here is derived from an EMBL/GenBank/DDBJ whole genome shotgun (WGS) entry which is preliminary data.</text>
</comment>
<evidence type="ECO:0000313" key="3">
    <source>
        <dbReference type="Proteomes" id="UP000499080"/>
    </source>
</evidence>
<dbReference type="AlphaFoldDB" id="A0A4Y2L9B3"/>
<keyword evidence="3" id="KW-1185">Reference proteome</keyword>
<proteinExistence type="predicted"/>
<dbReference type="Proteomes" id="UP000499080">
    <property type="component" value="Unassembled WGS sequence"/>
</dbReference>
<gene>
    <name evidence="2" type="ORF">AVEN_100374_1</name>
</gene>
<dbReference type="EMBL" id="BGPR01005507">
    <property type="protein sequence ID" value="GBN10820.1"/>
    <property type="molecule type" value="Genomic_DNA"/>
</dbReference>
<evidence type="ECO:0000313" key="2">
    <source>
        <dbReference type="EMBL" id="GBN10820.1"/>
    </source>
</evidence>
<reference evidence="2 3" key="1">
    <citation type="journal article" date="2019" name="Sci. Rep.">
        <title>Orb-weaving spider Araneus ventricosus genome elucidates the spidroin gene catalogue.</title>
        <authorList>
            <person name="Kono N."/>
            <person name="Nakamura H."/>
            <person name="Ohtoshi R."/>
            <person name="Moran D.A.P."/>
            <person name="Shinohara A."/>
            <person name="Yoshida Y."/>
            <person name="Fujiwara M."/>
            <person name="Mori M."/>
            <person name="Tomita M."/>
            <person name="Arakawa K."/>
        </authorList>
    </citation>
    <scope>NUCLEOTIDE SEQUENCE [LARGE SCALE GENOMIC DNA]</scope>
</reference>
<dbReference type="OrthoDB" id="6525599at2759"/>